<dbReference type="EMBL" id="CAFBNE010000043">
    <property type="protein sequence ID" value="CAB4950557.1"/>
    <property type="molecule type" value="Genomic_DNA"/>
</dbReference>
<sequence>MNIGKPRLIAAGALFLAAATASYVVIGTSAEAVEPAPVIWGYSYITVDSIWADLATDMSGTWVAVGTKGKLATSKNDGANWSIPTLPSAVATATFTSITQADNMWVAADLTGNILTSPDGLAWTLAFTSASSTAWTGAAYGEGIWVVFSATSTQTYVMSKDRGVTWTTQSLPYGFTVDEVAYGNGVWVAVGAGAVERNIATSEDGVTWDWVRNANSNWSDVEFGLGKFVAMSASGGVSTSSDGRTWSDASYPLQRANSGTTWTSVTAGPDGFMAVGFGTGSSGSTEGLSAYSTDAITWKPTPIIHATWKSVQADDDGFVALGYYAASGQTVVVRGALGAPSSAGGYAVSPWVQSFARPSSDIPCPLGWAGSWAQWPSSRQGGYVCDRTIANSATHGGWMVFAGGQWWDVPDSIYRRG</sequence>
<dbReference type="AlphaFoldDB" id="A0A6J7K5B3"/>
<reference evidence="1" key="1">
    <citation type="submission" date="2020-05" db="EMBL/GenBank/DDBJ databases">
        <authorList>
            <person name="Chiriac C."/>
            <person name="Salcher M."/>
            <person name="Ghai R."/>
            <person name="Kavagutti S V."/>
        </authorList>
    </citation>
    <scope>NUCLEOTIDE SEQUENCE</scope>
</reference>
<proteinExistence type="predicted"/>
<dbReference type="SUPFAM" id="SSF110296">
    <property type="entry name" value="Oligoxyloglucan reducing end-specific cellobiohydrolase"/>
    <property type="match status" value="1"/>
</dbReference>
<organism evidence="1">
    <name type="scientific">freshwater metagenome</name>
    <dbReference type="NCBI Taxonomy" id="449393"/>
    <lineage>
        <taxon>unclassified sequences</taxon>
        <taxon>metagenomes</taxon>
        <taxon>ecological metagenomes</taxon>
    </lineage>
</organism>
<name>A0A6J7K5B3_9ZZZZ</name>
<gene>
    <name evidence="1" type="ORF">UFOPK3772_01514</name>
</gene>
<evidence type="ECO:0000313" key="1">
    <source>
        <dbReference type="EMBL" id="CAB4950557.1"/>
    </source>
</evidence>
<protein>
    <submittedName>
        <fullName evidence="1">Unannotated protein</fullName>
    </submittedName>
</protein>
<accession>A0A6J7K5B3</accession>